<proteinExistence type="predicted"/>
<comment type="caution">
    <text evidence="1">The sequence shown here is derived from an EMBL/GenBank/DDBJ whole genome shotgun (WGS) entry which is preliminary data.</text>
</comment>
<evidence type="ECO:0000313" key="2">
    <source>
        <dbReference type="Proteomes" id="UP001239111"/>
    </source>
</evidence>
<keyword evidence="2" id="KW-1185">Reference proteome</keyword>
<organism evidence="1 2">
    <name type="scientific">Eretmocerus hayati</name>
    <dbReference type="NCBI Taxonomy" id="131215"/>
    <lineage>
        <taxon>Eukaryota</taxon>
        <taxon>Metazoa</taxon>
        <taxon>Ecdysozoa</taxon>
        <taxon>Arthropoda</taxon>
        <taxon>Hexapoda</taxon>
        <taxon>Insecta</taxon>
        <taxon>Pterygota</taxon>
        <taxon>Neoptera</taxon>
        <taxon>Endopterygota</taxon>
        <taxon>Hymenoptera</taxon>
        <taxon>Apocrita</taxon>
        <taxon>Proctotrupomorpha</taxon>
        <taxon>Chalcidoidea</taxon>
        <taxon>Aphelinidae</taxon>
        <taxon>Aphelininae</taxon>
        <taxon>Eretmocerus</taxon>
    </lineage>
</organism>
<dbReference type="EMBL" id="CM056741">
    <property type="protein sequence ID" value="KAJ8687122.1"/>
    <property type="molecule type" value="Genomic_DNA"/>
</dbReference>
<reference evidence="1" key="1">
    <citation type="submission" date="2023-04" db="EMBL/GenBank/DDBJ databases">
        <title>A chromosome-level genome assembly of the parasitoid wasp Eretmocerus hayati.</title>
        <authorList>
            <person name="Zhong Y."/>
            <person name="Liu S."/>
            <person name="Liu Y."/>
        </authorList>
    </citation>
    <scope>NUCLEOTIDE SEQUENCE</scope>
    <source>
        <strain evidence="1">ZJU_SS_LIU_2023</strain>
    </source>
</reference>
<gene>
    <name evidence="1" type="ORF">QAD02_022916</name>
</gene>
<sequence length="342" mass="39229">MIADEDGPGALQIVEIVPFKMVVNWELYLNWNIGDEGEYLESCPFGFHDLSGNTHEWQLSFCYKSSDECGCANHNCLSIVHLENAEPGKCIFAIKFRVSIGFAGARQYIYDDTLIETSPQNFAEKSKYAITVSHRSMKNDPLKISCFIIACHDVNEHNNIFQNEHHILLSQDQELLFESGKFSDVTFIVGEQEFKLHKSILSSRSVYFAAMFNNDCKESINNKVNVEDQSHEVMKEFFRYIYAGKVNKIEIYALELLKIADMYAVIKLKSVCEQTLVKALENENVVEYLNIADKYSAKKLETECIRYIITNIKEIVDLPAFHLDSIPAEHRDRIFKAVAKMT</sequence>
<dbReference type="Proteomes" id="UP001239111">
    <property type="component" value="Chromosome 1"/>
</dbReference>
<name>A0ACC2PUQ0_9HYME</name>
<protein>
    <submittedName>
        <fullName evidence="1">Uncharacterized protein</fullName>
    </submittedName>
</protein>
<evidence type="ECO:0000313" key="1">
    <source>
        <dbReference type="EMBL" id="KAJ8687122.1"/>
    </source>
</evidence>
<accession>A0ACC2PUQ0</accession>